<dbReference type="InterPro" id="IPR022636">
    <property type="entry name" value="S-AdoMet_synthetase_sfam"/>
</dbReference>
<feature type="domain" description="S-adenosylmethionine synthetase C-terminal" evidence="18">
    <location>
        <begin position="257"/>
        <end position="399"/>
    </location>
</feature>
<dbReference type="InterPro" id="IPR002133">
    <property type="entry name" value="S-AdoMet_synthetase"/>
</dbReference>
<dbReference type="NCBIfam" id="TIGR01034">
    <property type="entry name" value="metK"/>
    <property type="match status" value="1"/>
</dbReference>
<evidence type="ECO:0000259" key="18">
    <source>
        <dbReference type="Pfam" id="PF02773"/>
    </source>
</evidence>
<evidence type="ECO:0000256" key="13">
    <source>
        <dbReference type="NCBIfam" id="TIGR01034"/>
    </source>
</evidence>
<evidence type="ECO:0000256" key="11">
    <source>
        <dbReference type="ARBA" id="ARBA00022842"/>
    </source>
</evidence>
<keyword evidence="11 14" id="KW-0460">Magnesium</keyword>
<dbReference type="PROSITE" id="PS00377">
    <property type="entry name" value="ADOMET_SYNTHASE_2"/>
    <property type="match status" value="1"/>
</dbReference>
<evidence type="ECO:0000256" key="8">
    <source>
        <dbReference type="ARBA" id="ARBA00022723"/>
    </source>
</evidence>
<dbReference type="InterPro" id="IPR022628">
    <property type="entry name" value="S-AdoMet_synt_N"/>
</dbReference>
<evidence type="ECO:0000256" key="2">
    <source>
        <dbReference type="ARBA" id="ARBA00001958"/>
    </source>
</evidence>
<dbReference type="CDD" id="cd18079">
    <property type="entry name" value="S-AdoMet_synt"/>
    <property type="match status" value="1"/>
</dbReference>
<evidence type="ECO:0000259" key="17">
    <source>
        <dbReference type="Pfam" id="PF02772"/>
    </source>
</evidence>
<organism evidence="19 20">
    <name type="scientific">Sinorhizobium numidicum</name>
    <dbReference type="NCBI Taxonomy" id="680248"/>
    <lineage>
        <taxon>Bacteria</taxon>
        <taxon>Pseudomonadati</taxon>
        <taxon>Pseudomonadota</taxon>
        <taxon>Alphaproteobacteria</taxon>
        <taxon>Hyphomicrobiales</taxon>
        <taxon>Rhizobiaceae</taxon>
        <taxon>Sinorhizobium/Ensifer group</taxon>
        <taxon>Sinorhizobium</taxon>
    </lineage>
</organism>
<dbReference type="GO" id="GO:0004478">
    <property type="term" value="F:methionine adenosyltransferase activity"/>
    <property type="evidence" value="ECO:0007669"/>
    <property type="project" value="UniProtKB-EC"/>
</dbReference>
<name>A0ABY8D0R0_9HYPH</name>
<accession>A0ABY8D0R0</accession>
<dbReference type="Pfam" id="PF00438">
    <property type="entry name" value="S-AdoMet_synt_N"/>
    <property type="match status" value="1"/>
</dbReference>
<dbReference type="EC" id="2.5.1.6" evidence="5 13"/>
<dbReference type="SUPFAM" id="SSF55973">
    <property type="entry name" value="S-adenosylmethionine synthetase"/>
    <property type="match status" value="3"/>
</dbReference>
<comment type="cofactor">
    <cofactor evidence="1">
        <name>Mg(2+)</name>
        <dbReference type="ChEBI" id="CHEBI:18420"/>
    </cofactor>
</comment>
<evidence type="ECO:0000256" key="15">
    <source>
        <dbReference type="RuleBase" id="RU004462"/>
    </source>
</evidence>
<evidence type="ECO:0000256" key="9">
    <source>
        <dbReference type="ARBA" id="ARBA00022741"/>
    </source>
</evidence>
<keyword evidence="7 19" id="KW-0808">Transferase</keyword>
<evidence type="ECO:0000256" key="3">
    <source>
        <dbReference type="ARBA" id="ARBA00005224"/>
    </source>
</evidence>
<keyword evidence="10" id="KW-0067">ATP-binding</keyword>
<dbReference type="InterPro" id="IPR022631">
    <property type="entry name" value="ADOMET_SYNTHASE_CS"/>
</dbReference>
<dbReference type="Gene3D" id="3.30.300.10">
    <property type="match status" value="3"/>
</dbReference>
<evidence type="ECO:0000256" key="5">
    <source>
        <dbReference type="ARBA" id="ARBA00012828"/>
    </source>
</evidence>
<keyword evidence="8 14" id="KW-0479">Metal-binding</keyword>
<evidence type="ECO:0000256" key="1">
    <source>
        <dbReference type="ARBA" id="ARBA00001946"/>
    </source>
</evidence>
<evidence type="ECO:0000256" key="6">
    <source>
        <dbReference type="ARBA" id="ARBA00022563"/>
    </source>
</evidence>
<evidence type="ECO:0000313" key="20">
    <source>
        <dbReference type="Proteomes" id="UP001235547"/>
    </source>
</evidence>
<evidence type="ECO:0000256" key="4">
    <source>
        <dbReference type="ARBA" id="ARBA00009685"/>
    </source>
</evidence>
<comment type="similarity">
    <text evidence="4 15">Belongs to the AdoMet synthase family.</text>
</comment>
<evidence type="ECO:0000256" key="7">
    <source>
        <dbReference type="ARBA" id="ARBA00022679"/>
    </source>
</evidence>
<evidence type="ECO:0000256" key="14">
    <source>
        <dbReference type="RuleBase" id="RU000542"/>
    </source>
</evidence>
<dbReference type="Pfam" id="PF02772">
    <property type="entry name" value="S-AdoMet_synt_M"/>
    <property type="match status" value="1"/>
</dbReference>
<feature type="domain" description="S-adenosylmethionine synthetase central" evidence="17">
    <location>
        <begin position="136"/>
        <end position="255"/>
    </location>
</feature>
<comment type="subunit">
    <text evidence="14">Homotetramer.</text>
</comment>
<comment type="subcellular location">
    <subcellularLocation>
        <location evidence="14">Cytoplasm</location>
    </subcellularLocation>
</comment>
<protein>
    <recommendedName>
        <fullName evidence="5 13">Methionine adenosyltransferase</fullName>
        <ecNumber evidence="5 13">2.5.1.6</ecNumber>
    </recommendedName>
</protein>
<evidence type="ECO:0000259" key="16">
    <source>
        <dbReference type="Pfam" id="PF00438"/>
    </source>
</evidence>
<dbReference type="Pfam" id="PF02773">
    <property type="entry name" value="S-AdoMet_synt_C"/>
    <property type="match status" value="1"/>
</dbReference>
<comment type="cofactor">
    <cofactor evidence="2">
        <name>K(+)</name>
        <dbReference type="ChEBI" id="CHEBI:29103"/>
    </cofactor>
</comment>
<evidence type="ECO:0000313" key="19">
    <source>
        <dbReference type="EMBL" id="WEX84456.1"/>
    </source>
</evidence>
<dbReference type="RefSeq" id="WP_280735381.1">
    <property type="nucleotide sequence ID" value="NZ_CP120368.1"/>
</dbReference>
<reference evidence="19 20" key="1">
    <citation type="submission" date="2023-03" db="EMBL/GenBank/DDBJ databases">
        <authorList>
            <person name="Kaur S."/>
            <person name="Espinosa-Saiz D."/>
            <person name="Velazquez E."/>
            <person name="Menendez E."/>
            <person name="diCenzo G.C."/>
        </authorList>
    </citation>
    <scope>NUCLEOTIDE SEQUENCE [LARGE SCALE GENOMIC DNA]</scope>
    <source>
        <strain evidence="19 20">LMG 27395</strain>
    </source>
</reference>
<keyword evidence="20" id="KW-1185">Reference proteome</keyword>
<dbReference type="EMBL" id="CP120371">
    <property type="protein sequence ID" value="WEX84456.1"/>
    <property type="molecule type" value="Genomic_DNA"/>
</dbReference>
<feature type="domain" description="S-adenosylmethionine synthetase N-terminal" evidence="16">
    <location>
        <begin position="4"/>
        <end position="121"/>
    </location>
</feature>
<gene>
    <name evidence="19" type="primary">metK</name>
    <name evidence="19" type="ORF">PYH38_003333</name>
</gene>
<evidence type="ECO:0000256" key="10">
    <source>
        <dbReference type="ARBA" id="ARBA00022840"/>
    </source>
</evidence>
<dbReference type="InterPro" id="IPR022629">
    <property type="entry name" value="S-AdoMet_synt_central"/>
</dbReference>
<keyword evidence="12 14" id="KW-0630">Potassium</keyword>
<dbReference type="PIRSF" id="PIRSF000497">
    <property type="entry name" value="MAT"/>
    <property type="match status" value="1"/>
</dbReference>
<keyword evidence="9" id="KW-0547">Nucleotide-binding</keyword>
<dbReference type="Proteomes" id="UP001235547">
    <property type="component" value="Chromosome 1"/>
</dbReference>
<proteinExistence type="inferred from homology"/>
<dbReference type="PANTHER" id="PTHR11964">
    <property type="entry name" value="S-ADENOSYLMETHIONINE SYNTHETASE"/>
    <property type="match status" value="1"/>
</dbReference>
<comment type="pathway">
    <text evidence="3">Amino-acid biosynthesis; S-adenosyl-L-methionine biosynthesis; S-adenosyl-L-methionine from L-methionine: step 1/1.</text>
</comment>
<sequence>MRANYLFTSESVAEGHPDKVCDRISDEIVDLVYREAAKTGVDPWGVRIACETLATTNRVVIAGEVRLPPSLLKKDKNGNDVINPSKFKSAARKAIRDIGYEQDGFHWKTAKIDVLLHFQSAHIAQGVDNAADKQGEEGAGDQGIMFGYACRDTAELMPAPLYYSHRILHLLASARKKGEGEVAKLGPDAKSQVTVRYVDGKPAEVTSIVLSTQHLDDSWDSAKVRSVVEPYIREALADLKISDDCTWYINPTGKFVIGGPDGDAGLTGRKIIVDTYGGAAPHGGGAFSGKDTTKVDRSAAYAARYLAKNVVAAGLSDRCTIQLSYAIGVAQPLSIYVDLHGTGKVSEDQVENAIRKTMDLSPSGIRRHLDLNKPIYAKTSAYGHFGRKAGRDGSFSWEKLDLVKPLKEAIELDASAFSGQRASGRAA</sequence>
<dbReference type="PROSITE" id="PS00376">
    <property type="entry name" value="ADOMET_SYNTHASE_1"/>
    <property type="match status" value="1"/>
</dbReference>
<evidence type="ECO:0000256" key="12">
    <source>
        <dbReference type="ARBA" id="ARBA00022958"/>
    </source>
</evidence>
<dbReference type="InterPro" id="IPR022630">
    <property type="entry name" value="S-AdoMet_synt_C"/>
</dbReference>
<keyword evidence="6" id="KW-0554">One-carbon metabolism</keyword>